<comment type="caution">
    <text evidence="3">The sequence shown here is derived from an EMBL/GenBank/DDBJ whole genome shotgun (WGS) entry which is preliminary data.</text>
</comment>
<evidence type="ECO:0000259" key="2">
    <source>
        <dbReference type="Pfam" id="PF01970"/>
    </source>
</evidence>
<sequence>MEFDAAFITGLFLHSFSLWWVIIPAVLIGIVMGAIPGFAAHNTIIILLPLTLALDVEVALVFMVALYSASHLGGGIPAILLNIPGTGGAAATTLDGYQMTKNGQASKALAVCFVASVMGGLISSIVTLFALPALSRVGYYVHSVEMVVIMLFGLALIASIAAQDMLKGLIAGAFGLMLGAMGADHIYATPRGTFGFLELFDGVPLVPALIGLFAISEALVMLEQKWLVDTKATVAVPATTWANSLSETLQAFRKWWLITWTSLLGLVIGVLPGAGASIAAFVAYQQARLFSKTPERFGTGFSDGVAAPEAANNGVTTGTLVPLLAIGVPGGSTAAVMMVVLQFHGFPFGPRLFVEAPELAYGVITAMAVSYVFMFLTIVPMVRYMSRITVVSTMYLAPMIVAFTLVGAFVPRGFLFDMGIAFAFGIIGYVARKTGYHVAAILIGVILGPLIERSFILAMRISGNDPMVMFSSTIGNILWVLLVLSLVLPFVTTRWRDRRARAAGPSTGAGR</sequence>
<feature type="transmembrane region" description="Helical" evidence="1">
    <location>
        <begin position="6"/>
        <end position="32"/>
    </location>
</feature>
<feature type="domain" description="DUF112" evidence="2">
    <location>
        <begin position="22"/>
        <end position="442"/>
    </location>
</feature>
<feature type="transmembrane region" description="Helical" evidence="1">
    <location>
        <begin position="203"/>
        <end position="222"/>
    </location>
</feature>
<gene>
    <name evidence="3" type="ORF">LCGC14_0297020</name>
</gene>
<feature type="transmembrane region" description="Helical" evidence="1">
    <location>
        <begin position="75"/>
        <end position="97"/>
    </location>
</feature>
<feature type="transmembrane region" description="Helical" evidence="1">
    <location>
        <begin position="44"/>
        <end position="69"/>
    </location>
</feature>
<feature type="transmembrane region" description="Helical" evidence="1">
    <location>
        <begin position="137"/>
        <end position="158"/>
    </location>
</feature>
<organism evidence="3">
    <name type="scientific">marine sediment metagenome</name>
    <dbReference type="NCBI Taxonomy" id="412755"/>
    <lineage>
        <taxon>unclassified sequences</taxon>
        <taxon>metagenomes</taxon>
        <taxon>ecological metagenomes</taxon>
    </lineage>
</organism>
<feature type="transmembrane region" description="Helical" evidence="1">
    <location>
        <begin position="438"/>
        <end position="461"/>
    </location>
</feature>
<feature type="transmembrane region" description="Helical" evidence="1">
    <location>
        <begin position="388"/>
        <end position="408"/>
    </location>
</feature>
<protein>
    <recommendedName>
        <fullName evidence="2">DUF112 domain-containing protein</fullName>
    </recommendedName>
</protein>
<feature type="transmembrane region" description="Helical" evidence="1">
    <location>
        <begin position="359"/>
        <end position="381"/>
    </location>
</feature>
<dbReference type="EMBL" id="LAZR01000182">
    <property type="protein sequence ID" value="KKN83640.1"/>
    <property type="molecule type" value="Genomic_DNA"/>
</dbReference>
<feature type="transmembrane region" description="Helical" evidence="1">
    <location>
        <begin position="109"/>
        <end position="131"/>
    </location>
</feature>
<keyword evidence="1" id="KW-0812">Transmembrane</keyword>
<reference evidence="3" key="1">
    <citation type="journal article" date="2015" name="Nature">
        <title>Complex archaea that bridge the gap between prokaryotes and eukaryotes.</title>
        <authorList>
            <person name="Spang A."/>
            <person name="Saw J.H."/>
            <person name="Jorgensen S.L."/>
            <person name="Zaremba-Niedzwiedzka K."/>
            <person name="Martijn J."/>
            <person name="Lind A.E."/>
            <person name="van Eijk R."/>
            <person name="Schleper C."/>
            <person name="Guy L."/>
            <person name="Ettema T.J."/>
        </authorList>
    </citation>
    <scope>NUCLEOTIDE SEQUENCE</scope>
</reference>
<dbReference type="InterPro" id="IPR002823">
    <property type="entry name" value="DUF112_TM"/>
</dbReference>
<feature type="transmembrane region" description="Helical" evidence="1">
    <location>
        <begin position="165"/>
        <end position="183"/>
    </location>
</feature>
<evidence type="ECO:0000256" key="1">
    <source>
        <dbReference type="SAM" id="Phobius"/>
    </source>
</evidence>
<dbReference type="Pfam" id="PF01970">
    <property type="entry name" value="TctA"/>
    <property type="match status" value="1"/>
</dbReference>
<dbReference type="PANTHER" id="PTHR35342">
    <property type="entry name" value="TRICARBOXYLIC TRANSPORT PROTEIN"/>
    <property type="match status" value="1"/>
</dbReference>
<proteinExistence type="predicted"/>
<feature type="transmembrane region" description="Helical" evidence="1">
    <location>
        <begin position="414"/>
        <end position="431"/>
    </location>
</feature>
<keyword evidence="1" id="KW-0472">Membrane</keyword>
<evidence type="ECO:0000313" key="3">
    <source>
        <dbReference type="EMBL" id="KKN83640.1"/>
    </source>
</evidence>
<feature type="transmembrane region" description="Helical" evidence="1">
    <location>
        <begin position="467"/>
        <end position="491"/>
    </location>
</feature>
<dbReference type="AlphaFoldDB" id="A0A0F9TRF5"/>
<name>A0A0F9TRF5_9ZZZZ</name>
<keyword evidence="1" id="KW-1133">Transmembrane helix</keyword>
<dbReference type="PANTHER" id="PTHR35342:SF5">
    <property type="entry name" value="TRICARBOXYLIC TRANSPORT PROTEIN"/>
    <property type="match status" value="1"/>
</dbReference>
<feature type="transmembrane region" description="Helical" evidence="1">
    <location>
        <begin position="255"/>
        <end position="284"/>
    </location>
</feature>
<accession>A0A0F9TRF5</accession>